<sequence length="514" mass="57111">MKKLLCLVLALLMLPVMAIGESTAVLNTEGEMPIVTEPVTLSIFGKQGAIHADWQTMDFFTEYQKMTGVTLDFQQAPSQGYDEAKALMFASGVGAYPDMLVAAGLNGSEIIRYGEEGVLIPLEELMETYAPNYTALMEKYPDIEGRITAPDGHIYALAAVIAVPAARTAKIWCNTAWLEANGLEVPTTFEELEEVLRAFKTYDANGNGEADEIPIAAADLPSWLTTTAGMFGLQYQFGQEMNLSDDGKTLTTWLTSDEFRQLLEWTAKIYAEGLLDPDIFTQEYSEFNAKMSGQMMGIFFNQADDAFDSTDYIGIAPFAGMSEDIYVQSGPVARDMGTFAITCDCEYPEVALRWIDYLFSDEGSYLERYGIEGKTWTRDEDGYPVYVDGILDNPNGSGPTIAQFTFWPGGGAPQYLNENNCIAVTSDTTQAAQEALNPYMDYTLYAEPLFDADTNSRLQILGNDIDTYVRSSAAKFIRGEMSFDEWDTYCQTLEGMGLQEWVGIYQERLDSYQQ</sequence>
<evidence type="ECO:0000313" key="3">
    <source>
        <dbReference type="Proteomes" id="UP000886887"/>
    </source>
</evidence>
<keyword evidence="1" id="KW-0732">Signal</keyword>
<gene>
    <name evidence="2" type="ORF">IAB73_07015</name>
</gene>
<evidence type="ECO:0000256" key="1">
    <source>
        <dbReference type="SAM" id="SignalP"/>
    </source>
</evidence>
<dbReference type="EMBL" id="DVFJ01000023">
    <property type="protein sequence ID" value="HIQ71938.1"/>
    <property type="molecule type" value="Genomic_DNA"/>
</dbReference>
<protein>
    <submittedName>
        <fullName evidence="2">Extracellular solute-binding protein</fullName>
    </submittedName>
</protein>
<reference evidence="2" key="1">
    <citation type="submission" date="2020-10" db="EMBL/GenBank/DDBJ databases">
        <authorList>
            <person name="Gilroy R."/>
        </authorList>
    </citation>
    <scope>NUCLEOTIDE SEQUENCE</scope>
    <source>
        <strain evidence="2">ChiSxjej2B14-6234</strain>
    </source>
</reference>
<dbReference type="Gene3D" id="3.40.190.10">
    <property type="entry name" value="Periplasmic binding protein-like II"/>
    <property type="match status" value="2"/>
</dbReference>
<dbReference type="InterPro" id="IPR006059">
    <property type="entry name" value="SBP"/>
</dbReference>
<dbReference type="PANTHER" id="PTHR43649:SF12">
    <property type="entry name" value="DIACETYLCHITOBIOSE BINDING PROTEIN DASA"/>
    <property type="match status" value="1"/>
</dbReference>
<accession>A0A9D0ZCJ2</accession>
<proteinExistence type="predicted"/>
<dbReference type="InterPro" id="IPR050490">
    <property type="entry name" value="Bact_solute-bd_prot1"/>
</dbReference>
<comment type="caution">
    <text evidence="2">The sequence shown here is derived from an EMBL/GenBank/DDBJ whole genome shotgun (WGS) entry which is preliminary data.</text>
</comment>
<feature type="signal peptide" evidence="1">
    <location>
        <begin position="1"/>
        <end position="18"/>
    </location>
</feature>
<name>A0A9D0ZCJ2_9FIRM</name>
<reference evidence="2" key="2">
    <citation type="journal article" date="2021" name="PeerJ">
        <title>Extensive microbial diversity within the chicken gut microbiome revealed by metagenomics and culture.</title>
        <authorList>
            <person name="Gilroy R."/>
            <person name="Ravi A."/>
            <person name="Getino M."/>
            <person name="Pursley I."/>
            <person name="Horton D.L."/>
            <person name="Alikhan N.F."/>
            <person name="Baker D."/>
            <person name="Gharbi K."/>
            <person name="Hall N."/>
            <person name="Watson M."/>
            <person name="Adriaenssens E.M."/>
            <person name="Foster-Nyarko E."/>
            <person name="Jarju S."/>
            <person name="Secka A."/>
            <person name="Antonio M."/>
            <person name="Oren A."/>
            <person name="Chaudhuri R.R."/>
            <person name="La Ragione R."/>
            <person name="Hildebrand F."/>
            <person name="Pallen M.J."/>
        </authorList>
    </citation>
    <scope>NUCLEOTIDE SEQUENCE</scope>
    <source>
        <strain evidence="2">ChiSxjej2B14-6234</strain>
    </source>
</reference>
<evidence type="ECO:0000313" key="2">
    <source>
        <dbReference type="EMBL" id="HIQ71938.1"/>
    </source>
</evidence>
<dbReference type="Proteomes" id="UP000886887">
    <property type="component" value="Unassembled WGS sequence"/>
</dbReference>
<dbReference type="AlphaFoldDB" id="A0A9D0ZCJ2"/>
<organism evidence="2 3">
    <name type="scientific">Candidatus Onthenecus intestinigallinarum</name>
    <dbReference type="NCBI Taxonomy" id="2840875"/>
    <lineage>
        <taxon>Bacteria</taxon>
        <taxon>Bacillati</taxon>
        <taxon>Bacillota</taxon>
        <taxon>Clostridia</taxon>
        <taxon>Eubacteriales</taxon>
        <taxon>Candidatus Onthenecus</taxon>
    </lineage>
</organism>
<dbReference type="SUPFAM" id="SSF53850">
    <property type="entry name" value="Periplasmic binding protein-like II"/>
    <property type="match status" value="1"/>
</dbReference>
<dbReference type="Pfam" id="PF01547">
    <property type="entry name" value="SBP_bac_1"/>
    <property type="match status" value="1"/>
</dbReference>
<dbReference type="PANTHER" id="PTHR43649">
    <property type="entry name" value="ARABINOSE-BINDING PROTEIN-RELATED"/>
    <property type="match status" value="1"/>
</dbReference>
<feature type="chain" id="PRO_5039390838" evidence="1">
    <location>
        <begin position="19"/>
        <end position="514"/>
    </location>
</feature>